<dbReference type="GO" id="GO:0004029">
    <property type="term" value="F:aldehyde dehydrogenase (NAD+) activity"/>
    <property type="evidence" value="ECO:0007669"/>
    <property type="project" value="TreeGrafter"/>
</dbReference>
<keyword evidence="3" id="KW-0560">Oxidoreductase</keyword>
<name>U5DLS3_9CHRO</name>
<keyword evidence="4" id="KW-1185">Reference proteome</keyword>
<dbReference type="Gene3D" id="3.40.50.720">
    <property type="entry name" value="NAD(P)-binding Rossmann-like Domain"/>
    <property type="match status" value="1"/>
</dbReference>
<dbReference type="InParanoid" id="U5DLS3"/>
<dbReference type="AlphaFoldDB" id="U5DLS3"/>
<evidence type="ECO:0000259" key="2">
    <source>
        <dbReference type="Pfam" id="PF01370"/>
    </source>
</evidence>
<dbReference type="Proteomes" id="UP000016960">
    <property type="component" value="Unassembled WGS sequence"/>
</dbReference>
<reference evidence="3 4" key="1">
    <citation type="submission" date="2013-05" db="EMBL/GenBank/DDBJ databases">
        <title>Draft genome sequence of Rubidibacter lacunae KORDI 51-2.</title>
        <authorList>
            <person name="Choi D.H."/>
            <person name="Noh J.H."/>
            <person name="Kwon K.-K."/>
            <person name="Lee J.-H."/>
            <person name="Ryu J.-Y."/>
        </authorList>
    </citation>
    <scope>NUCLEOTIDE SEQUENCE [LARGE SCALE GENOMIC DNA]</scope>
    <source>
        <strain evidence="3 4">KORDI 51-2</strain>
    </source>
</reference>
<dbReference type="InterPro" id="IPR051783">
    <property type="entry name" value="NAD(P)-dependent_oxidoreduct"/>
</dbReference>
<dbReference type="InterPro" id="IPR036291">
    <property type="entry name" value="NAD(P)-bd_dom_sf"/>
</dbReference>
<feature type="region of interest" description="Disordered" evidence="1">
    <location>
        <begin position="114"/>
        <end position="133"/>
    </location>
</feature>
<dbReference type="SUPFAM" id="SSF51735">
    <property type="entry name" value="NAD(P)-binding Rossmann-fold domains"/>
    <property type="match status" value="1"/>
</dbReference>
<evidence type="ECO:0000313" key="3">
    <source>
        <dbReference type="EMBL" id="ERN40655.1"/>
    </source>
</evidence>
<gene>
    <name evidence="3" type="ORF">KR51_00026380</name>
</gene>
<evidence type="ECO:0000256" key="1">
    <source>
        <dbReference type="SAM" id="MobiDB-lite"/>
    </source>
</evidence>
<feature type="domain" description="NAD-dependent epimerase/dehydratase" evidence="2">
    <location>
        <begin position="3"/>
        <end position="235"/>
    </location>
</feature>
<accession>U5DLS3</accession>
<dbReference type="InterPro" id="IPR001509">
    <property type="entry name" value="Epimerase_deHydtase"/>
</dbReference>
<dbReference type="PANTHER" id="PTHR48079">
    <property type="entry name" value="PROTEIN YEEZ"/>
    <property type="match status" value="1"/>
</dbReference>
<comment type="caution">
    <text evidence="3">The sequence shown here is derived from an EMBL/GenBank/DDBJ whole genome shotgun (WGS) entry which is preliminary data.</text>
</comment>
<dbReference type="GO" id="GO:0045552">
    <property type="term" value="F:dihydroflavanol 4-reductase activity"/>
    <property type="evidence" value="ECO:0007669"/>
    <property type="project" value="UniProtKB-EC"/>
</dbReference>
<sequence length="341" mass="37109">MTVLVTGGLGFIGGHLVDLLLERGTSVRILDLAKPDVPKPGVEYWQGSIVDAELVRSAVCGVDTVFHLAANAGLWSPCKQDFLTINQMGTRNIMDAAIAYGVGRVVHTSTEAILKSNRQGQRPSRGEGTATTDESIRLRFEDMLGPYCQGKFLAEQEAFAAAEKGLPVVVVNPTVPLGPGDRRITPPTRMVLGFLNGKYPAFLETTINAIDARDVALGHILAAEKGTPGERYLLGSENLRMSELLAVLHDLTALSMPQRRVPYWLALAVSYVQEFIADTLTKRPPAAPLTGVRLAGTHLHFDNRKARVELGMICRPVRLALADAIADYLQRGLLERQPIQQ</sequence>
<dbReference type="STRING" id="582515.KR51_00026380"/>
<proteinExistence type="predicted"/>
<dbReference type="GO" id="GO:0005737">
    <property type="term" value="C:cytoplasm"/>
    <property type="evidence" value="ECO:0007669"/>
    <property type="project" value="TreeGrafter"/>
</dbReference>
<protein>
    <submittedName>
        <fullName evidence="3">Nucleoside-diphosphate-sugar epimerase</fullName>
        <ecNumber evidence="3">1.1.1.219</ecNumber>
    </submittedName>
</protein>
<dbReference type="RefSeq" id="WP_022608039.1">
    <property type="nucleotide sequence ID" value="NZ_ASSJ01000070.1"/>
</dbReference>
<dbReference type="OrthoDB" id="9807212at2"/>
<dbReference type="Pfam" id="PF01370">
    <property type="entry name" value="Epimerase"/>
    <property type="match status" value="1"/>
</dbReference>
<dbReference type="EC" id="1.1.1.219" evidence="3"/>
<evidence type="ECO:0000313" key="4">
    <source>
        <dbReference type="Proteomes" id="UP000016960"/>
    </source>
</evidence>
<dbReference type="EMBL" id="ASSJ01000070">
    <property type="protein sequence ID" value="ERN40655.1"/>
    <property type="molecule type" value="Genomic_DNA"/>
</dbReference>
<organism evidence="3 4">
    <name type="scientific">Rubidibacter lacunae KORDI 51-2</name>
    <dbReference type="NCBI Taxonomy" id="582515"/>
    <lineage>
        <taxon>Bacteria</taxon>
        <taxon>Bacillati</taxon>
        <taxon>Cyanobacteriota</taxon>
        <taxon>Cyanophyceae</taxon>
        <taxon>Oscillatoriophycideae</taxon>
        <taxon>Chroococcales</taxon>
        <taxon>Aphanothecaceae</taxon>
        <taxon>Rubidibacter</taxon>
    </lineage>
</organism>
<dbReference type="PANTHER" id="PTHR48079:SF6">
    <property type="entry name" value="NAD(P)-BINDING DOMAIN-CONTAINING PROTEIN-RELATED"/>
    <property type="match status" value="1"/>
</dbReference>
<dbReference type="eggNOG" id="COG0451">
    <property type="taxonomic scope" value="Bacteria"/>
</dbReference>